<dbReference type="OrthoDB" id="9813056at2"/>
<dbReference type="GO" id="GO:0006351">
    <property type="term" value="P:DNA-templated transcription"/>
    <property type="evidence" value="ECO:0007669"/>
    <property type="project" value="TreeGrafter"/>
</dbReference>
<evidence type="ECO:0000256" key="2">
    <source>
        <dbReference type="ARBA" id="ARBA00023015"/>
    </source>
</evidence>
<dbReference type="GO" id="GO:0043565">
    <property type="term" value="F:sequence-specific DNA binding"/>
    <property type="evidence" value="ECO:0007669"/>
    <property type="project" value="TreeGrafter"/>
</dbReference>
<evidence type="ECO:0000256" key="3">
    <source>
        <dbReference type="ARBA" id="ARBA00023125"/>
    </source>
</evidence>
<accession>A0A3N2R162</accession>
<evidence type="ECO:0000256" key="1">
    <source>
        <dbReference type="ARBA" id="ARBA00009437"/>
    </source>
</evidence>
<dbReference type="PANTHER" id="PTHR30537:SF74">
    <property type="entry name" value="HTH-TYPE TRANSCRIPTIONAL REGULATOR TRPI"/>
    <property type="match status" value="1"/>
</dbReference>
<keyword evidence="3" id="KW-0238">DNA-binding</keyword>
<organism evidence="6 7">
    <name type="scientific">Histidinibacterium lentulum</name>
    <dbReference type="NCBI Taxonomy" id="2480588"/>
    <lineage>
        <taxon>Bacteria</taxon>
        <taxon>Pseudomonadati</taxon>
        <taxon>Pseudomonadota</taxon>
        <taxon>Alphaproteobacteria</taxon>
        <taxon>Rhodobacterales</taxon>
        <taxon>Paracoccaceae</taxon>
        <taxon>Histidinibacterium</taxon>
    </lineage>
</organism>
<keyword evidence="2" id="KW-0805">Transcription regulation</keyword>
<dbReference type="InterPro" id="IPR005119">
    <property type="entry name" value="LysR_subst-bd"/>
</dbReference>
<dbReference type="InterPro" id="IPR036390">
    <property type="entry name" value="WH_DNA-bd_sf"/>
</dbReference>
<dbReference type="Gene3D" id="1.10.10.10">
    <property type="entry name" value="Winged helix-like DNA-binding domain superfamily/Winged helix DNA-binding domain"/>
    <property type="match status" value="1"/>
</dbReference>
<dbReference type="InterPro" id="IPR036388">
    <property type="entry name" value="WH-like_DNA-bd_sf"/>
</dbReference>
<keyword evidence="4" id="KW-0804">Transcription</keyword>
<feature type="domain" description="HTH lysR-type" evidence="5">
    <location>
        <begin position="9"/>
        <end position="66"/>
    </location>
</feature>
<evidence type="ECO:0000313" key="6">
    <source>
        <dbReference type="EMBL" id="ROU01207.1"/>
    </source>
</evidence>
<gene>
    <name evidence="6" type="ORF">EAT49_11870</name>
</gene>
<protein>
    <submittedName>
        <fullName evidence="6">LysR family transcriptional regulator</fullName>
    </submittedName>
</protein>
<dbReference type="Gene3D" id="3.40.190.10">
    <property type="entry name" value="Periplasmic binding protein-like II"/>
    <property type="match status" value="2"/>
</dbReference>
<dbReference type="EMBL" id="RDRB01000005">
    <property type="protein sequence ID" value="ROU01207.1"/>
    <property type="molecule type" value="Genomic_DNA"/>
</dbReference>
<dbReference type="Pfam" id="PF03466">
    <property type="entry name" value="LysR_substrate"/>
    <property type="match status" value="1"/>
</dbReference>
<proteinExistence type="inferred from homology"/>
<dbReference type="PROSITE" id="PS50931">
    <property type="entry name" value="HTH_LYSR"/>
    <property type="match status" value="1"/>
</dbReference>
<reference evidence="6 7" key="1">
    <citation type="submission" date="2018-10" db="EMBL/GenBank/DDBJ databases">
        <title>Histidinibacterium lentulum gen. nov., sp. nov., a marine bacterium from the culture broth of Picochlorum sp. 122.</title>
        <authorList>
            <person name="Wang G."/>
        </authorList>
    </citation>
    <scope>NUCLEOTIDE SEQUENCE [LARGE SCALE GENOMIC DNA]</scope>
    <source>
        <strain evidence="6 7">B17</strain>
    </source>
</reference>
<dbReference type="InterPro" id="IPR000847">
    <property type="entry name" value="LysR_HTH_N"/>
</dbReference>
<dbReference type="AlphaFoldDB" id="A0A3N2R162"/>
<evidence type="ECO:0000313" key="7">
    <source>
        <dbReference type="Proteomes" id="UP000268016"/>
    </source>
</evidence>
<dbReference type="FunFam" id="1.10.10.10:FF:000001">
    <property type="entry name" value="LysR family transcriptional regulator"/>
    <property type="match status" value="1"/>
</dbReference>
<comment type="similarity">
    <text evidence="1">Belongs to the LysR transcriptional regulatory family.</text>
</comment>
<evidence type="ECO:0000259" key="5">
    <source>
        <dbReference type="PROSITE" id="PS50931"/>
    </source>
</evidence>
<dbReference type="RefSeq" id="WP_123642538.1">
    <property type="nucleotide sequence ID" value="NZ_ML119085.1"/>
</dbReference>
<dbReference type="PANTHER" id="PTHR30537">
    <property type="entry name" value="HTH-TYPE TRANSCRIPTIONAL REGULATOR"/>
    <property type="match status" value="1"/>
</dbReference>
<keyword evidence="7" id="KW-1185">Reference proteome</keyword>
<dbReference type="Pfam" id="PF00126">
    <property type="entry name" value="HTH_1"/>
    <property type="match status" value="1"/>
</dbReference>
<dbReference type="InterPro" id="IPR058163">
    <property type="entry name" value="LysR-type_TF_proteobact-type"/>
</dbReference>
<sequence>MNNSTDPLPPLPCLRAFLAVADCGGFTRAADRLALTQTAVSHQIARLETHVGARLFHRGRSGVTLTPAGARMRPWIEEGLAALHRGLGAAGASGGETPVTIATTPEFGARWLAPRLPRLMREIPGIRIALSLGYGRDALATGAADLAVWLGPGGPGTETTPLGVEEEFSVCSPALASRLPAMQAFLAAPMLRYAGARHTVLDWERYYALVRTARYGTPPDFESFDLGPVFEDFDTMIAACKRGEGFALVRTSLVLDDLAAGSLVSPFEEIVTSDLRYHAVVPAGPGSPEIIRIRDWLVATSHAGNKPLPRPAPLTP</sequence>
<dbReference type="Proteomes" id="UP000268016">
    <property type="component" value="Unassembled WGS sequence"/>
</dbReference>
<dbReference type="GO" id="GO:0003700">
    <property type="term" value="F:DNA-binding transcription factor activity"/>
    <property type="evidence" value="ECO:0007669"/>
    <property type="project" value="InterPro"/>
</dbReference>
<dbReference type="SUPFAM" id="SSF46785">
    <property type="entry name" value="Winged helix' DNA-binding domain"/>
    <property type="match status" value="1"/>
</dbReference>
<dbReference type="PRINTS" id="PR00039">
    <property type="entry name" value="HTHLYSR"/>
</dbReference>
<name>A0A3N2R162_9RHOB</name>
<evidence type="ECO:0000256" key="4">
    <source>
        <dbReference type="ARBA" id="ARBA00023163"/>
    </source>
</evidence>
<dbReference type="SUPFAM" id="SSF53850">
    <property type="entry name" value="Periplasmic binding protein-like II"/>
    <property type="match status" value="1"/>
</dbReference>
<comment type="caution">
    <text evidence="6">The sequence shown here is derived from an EMBL/GenBank/DDBJ whole genome shotgun (WGS) entry which is preliminary data.</text>
</comment>